<dbReference type="InterPro" id="IPR021941">
    <property type="entry name" value="DUF3556_TM"/>
</dbReference>
<dbReference type="OrthoDB" id="3520547at2"/>
<feature type="transmembrane region" description="Helical" evidence="1">
    <location>
        <begin position="233"/>
        <end position="250"/>
    </location>
</feature>
<reference evidence="2 3" key="1">
    <citation type="journal article" date="2016" name="Int. J. Syst. Evol. Microbiol.">
        <title>Nocardioides albidus sp. nov., an actinobacterium isolated from garden soil.</title>
        <authorList>
            <person name="Singh H."/>
            <person name="Du J."/>
            <person name="Trinh H."/>
            <person name="Won K."/>
            <person name="Yang J.E."/>
            <person name="Yin C."/>
            <person name="Kook M."/>
            <person name="Yi T.H."/>
        </authorList>
    </citation>
    <scope>NUCLEOTIDE SEQUENCE [LARGE SCALE GENOMIC DNA]</scope>
    <source>
        <strain evidence="2 3">CCTCC AB 2015297</strain>
    </source>
</reference>
<organism evidence="2 3">
    <name type="scientific">Nocardioides albidus</name>
    <dbReference type="NCBI Taxonomy" id="1517589"/>
    <lineage>
        <taxon>Bacteria</taxon>
        <taxon>Bacillati</taxon>
        <taxon>Actinomycetota</taxon>
        <taxon>Actinomycetes</taxon>
        <taxon>Propionibacteriales</taxon>
        <taxon>Nocardioidaceae</taxon>
        <taxon>Nocardioides</taxon>
    </lineage>
</organism>
<feature type="transmembrane region" description="Helical" evidence="1">
    <location>
        <begin position="153"/>
        <end position="174"/>
    </location>
</feature>
<keyword evidence="1" id="KW-0472">Membrane</keyword>
<feature type="transmembrane region" description="Helical" evidence="1">
    <location>
        <begin position="186"/>
        <end position="204"/>
    </location>
</feature>
<evidence type="ECO:0000313" key="3">
    <source>
        <dbReference type="Proteomes" id="UP000313231"/>
    </source>
</evidence>
<dbReference type="RefSeq" id="WP_139621064.1">
    <property type="nucleotide sequence ID" value="NZ_VDMP01000012.1"/>
</dbReference>
<dbReference type="Proteomes" id="UP000313231">
    <property type="component" value="Unassembled WGS sequence"/>
</dbReference>
<feature type="transmembrane region" description="Helical" evidence="1">
    <location>
        <begin position="377"/>
        <end position="395"/>
    </location>
</feature>
<evidence type="ECO:0000313" key="2">
    <source>
        <dbReference type="EMBL" id="TNM49510.1"/>
    </source>
</evidence>
<feature type="transmembrane region" description="Helical" evidence="1">
    <location>
        <begin position="89"/>
        <end position="108"/>
    </location>
</feature>
<feature type="transmembrane region" description="Helical" evidence="1">
    <location>
        <begin position="45"/>
        <end position="68"/>
    </location>
</feature>
<feature type="transmembrane region" description="Helical" evidence="1">
    <location>
        <begin position="347"/>
        <end position="365"/>
    </location>
</feature>
<dbReference type="AlphaFoldDB" id="A0A5C4WMF5"/>
<keyword evidence="1" id="KW-1133">Transmembrane helix</keyword>
<dbReference type="EMBL" id="VDMP01000012">
    <property type="protein sequence ID" value="TNM49510.1"/>
    <property type="molecule type" value="Genomic_DNA"/>
</dbReference>
<feature type="transmembrane region" description="Helical" evidence="1">
    <location>
        <begin position="293"/>
        <end position="312"/>
    </location>
</feature>
<accession>A0A5C4WMF5</accession>
<sequence length="588" mass="65261">MPFKDPVFPPVDPATFMQLPLPERTRVLTTFWAENGFGSAYKLHLVYIMKFVFMSTIGGLLIVTLTSPDIGSILDVSTWWNEPIVYQKLILWVALLEVIGVGGAWGPLTGHFKPFYGGARYFMRPGLLRMAPWPDKVPFTGGVNRTPADAALYLAYIVSLAIALILPGVQYGAADGQPILDAAGGVVRHEALFAPIVLFIVLGLRDKVVFLCGRGEQYLPAMLFFAFLEPHDMLIAGKLLIVVVWCGAAFSKLGKHFENVVPPMVSNTPWTSKKMRLAHYRDFPNDLRPSKPAWFMAHVMGTLAEMGVPLVLLFTTNWTITLLGVGAMVLFHIFITSTFPLAVPLEWNILFGYIAIALFAGFPNGDGYSLFDFSEPWMLPVIAAGLLFFPVLGNLRPDLVSFLPSMRQYAGNWASAVWTLKPSAEEKLKKAGMPVGTHVEQLEALGVPVPAGRIVMELFVAWRSMHSQGRGLFSVLRNYLGDELDQRMVWEGETGANLLLGWNFGDGHIHGIRFLEALRERCDFEPGEFVTAWVESQPVHKDSQEWFIFDGALGVVQRGTWKVADCVVEQPWLPNGPIPLNVTWAVAK</sequence>
<protein>
    <submittedName>
        <fullName evidence="2">DUF3556 domain-containing protein</fullName>
    </submittedName>
</protein>
<gene>
    <name evidence="2" type="ORF">FHP29_01245</name>
</gene>
<evidence type="ECO:0000256" key="1">
    <source>
        <dbReference type="SAM" id="Phobius"/>
    </source>
</evidence>
<keyword evidence="1" id="KW-0812">Transmembrane</keyword>
<dbReference type="Pfam" id="PF12077">
    <property type="entry name" value="DUF3556"/>
    <property type="match status" value="1"/>
</dbReference>
<comment type="caution">
    <text evidence="2">The sequence shown here is derived from an EMBL/GenBank/DDBJ whole genome shotgun (WGS) entry which is preliminary data.</text>
</comment>
<keyword evidence="3" id="KW-1185">Reference proteome</keyword>
<proteinExistence type="predicted"/>
<feature type="transmembrane region" description="Helical" evidence="1">
    <location>
        <begin position="318"/>
        <end position="335"/>
    </location>
</feature>
<name>A0A5C4WMF5_9ACTN</name>